<dbReference type="PROSITE" id="PS51257">
    <property type="entry name" value="PROKAR_LIPOPROTEIN"/>
    <property type="match status" value="1"/>
</dbReference>
<dbReference type="AlphaFoldDB" id="A0A1Z4JE06"/>
<sequence length="246" mass="27136">MIAKLARLLKHLVVLCIVCLITSGCVNYDVGVKFDSPNGGAIVQKIQLDDRLLTSGTSQTWLANIEQRTRKLQGKIRKVSSNEIIATIPFSNGQDLEKKFNEFFSTELAAKVRGKKSLELPQIDSKFVVQQGNFIVLERTRLIYDIDLRSLGIATDSPISPNSLLDLQFSVEAPWGAQSLNRTKNGVVIPARRNGKQLIWTLQPGVQNHIETAFWMPNPLGIGALVIAAIVAAGIFFKKQQPVTVS</sequence>
<dbReference type="Pfam" id="PF11353">
    <property type="entry name" value="DUF3153"/>
    <property type="match status" value="1"/>
</dbReference>
<evidence type="ECO:0000313" key="2">
    <source>
        <dbReference type="EMBL" id="BAY55014.1"/>
    </source>
</evidence>
<evidence type="ECO:0000256" key="1">
    <source>
        <dbReference type="SAM" id="Phobius"/>
    </source>
</evidence>
<keyword evidence="1" id="KW-0472">Membrane</keyword>
<dbReference type="Proteomes" id="UP000217895">
    <property type="component" value="Chromosome"/>
</dbReference>
<evidence type="ECO:0000313" key="3">
    <source>
        <dbReference type="Proteomes" id="UP000217895"/>
    </source>
</evidence>
<keyword evidence="3" id="KW-1185">Reference proteome</keyword>
<accession>A0A1Z4JE06</accession>
<keyword evidence="1" id="KW-0812">Transmembrane</keyword>
<organism evidence="2 3">
    <name type="scientific">Leptolyngbya boryana NIES-2135</name>
    <dbReference type="NCBI Taxonomy" id="1973484"/>
    <lineage>
        <taxon>Bacteria</taxon>
        <taxon>Bacillati</taxon>
        <taxon>Cyanobacteriota</taxon>
        <taxon>Cyanophyceae</taxon>
        <taxon>Leptolyngbyales</taxon>
        <taxon>Leptolyngbyaceae</taxon>
        <taxon>Leptolyngbya group</taxon>
        <taxon>Leptolyngbya</taxon>
    </lineage>
</organism>
<dbReference type="InterPro" id="IPR021499">
    <property type="entry name" value="DUF3153"/>
</dbReference>
<dbReference type="EMBL" id="AP018203">
    <property type="protein sequence ID" value="BAY55014.1"/>
    <property type="molecule type" value="Genomic_DNA"/>
</dbReference>
<proteinExistence type="predicted"/>
<feature type="transmembrane region" description="Helical" evidence="1">
    <location>
        <begin position="214"/>
        <end position="237"/>
    </location>
</feature>
<keyword evidence="1" id="KW-1133">Transmembrane helix</keyword>
<gene>
    <name evidence="2" type="ORF">NIES2135_18350</name>
</gene>
<reference evidence="2 3" key="1">
    <citation type="submission" date="2017-06" db="EMBL/GenBank/DDBJ databases">
        <title>Genome sequencing of cyanobaciteial culture collection at National Institute for Environmental Studies (NIES).</title>
        <authorList>
            <person name="Hirose Y."/>
            <person name="Shimura Y."/>
            <person name="Fujisawa T."/>
            <person name="Nakamura Y."/>
            <person name="Kawachi M."/>
        </authorList>
    </citation>
    <scope>NUCLEOTIDE SEQUENCE [LARGE SCALE GENOMIC DNA]</scope>
    <source>
        <strain evidence="2 3">NIES-2135</strain>
    </source>
</reference>
<name>A0A1Z4JE06_LEPBY</name>
<protein>
    <recommendedName>
        <fullName evidence="4">DUF3153 domain-containing protein</fullName>
    </recommendedName>
</protein>
<evidence type="ECO:0008006" key="4">
    <source>
        <dbReference type="Google" id="ProtNLM"/>
    </source>
</evidence>